<dbReference type="GO" id="GO:0005814">
    <property type="term" value="C:centriole"/>
    <property type="evidence" value="ECO:0007669"/>
    <property type="project" value="UniProtKB-SubCell"/>
</dbReference>
<dbReference type="PANTHER" id="PTHR34174:SF1">
    <property type="entry name" value="CENTRIOLAR AND CILIOGENESIS-ASSOCIATED PROTEIN HYLS1"/>
    <property type="match status" value="1"/>
</dbReference>
<comment type="similarity">
    <text evidence="3">Belongs to the HYLS1 family.</text>
</comment>
<gene>
    <name evidence="9" type="primary">Hyls1</name>
    <name evidence="9" type="ORF">PITSOR_R09437</name>
</gene>
<dbReference type="InterPro" id="IPR027918">
    <property type="entry name" value="HYLS1_C_dom"/>
</dbReference>
<dbReference type="AlphaFoldDB" id="A0A851FLF9"/>
<dbReference type="InterPro" id="IPR052319">
    <property type="entry name" value="Centriolar_ciliogenesis_assoc"/>
</dbReference>
<dbReference type="OrthoDB" id="6343432at2759"/>
<evidence type="ECO:0000313" key="10">
    <source>
        <dbReference type="Proteomes" id="UP000633448"/>
    </source>
</evidence>
<dbReference type="EMBL" id="WEKX01023101">
    <property type="protein sequence ID" value="NWI95005.1"/>
    <property type="molecule type" value="Genomic_DNA"/>
</dbReference>
<evidence type="ECO:0000256" key="7">
    <source>
        <dbReference type="ARBA" id="ARBA00023273"/>
    </source>
</evidence>
<keyword evidence="10" id="KW-1185">Reference proteome</keyword>
<feature type="domain" description="Centriolar and ciliogenesis-associated protein HYLS1 C-terminal" evidence="8">
    <location>
        <begin position="1"/>
        <end position="52"/>
    </location>
</feature>
<evidence type="ECO:0000256" key="4">
    <source>
        <dbReference type="ARBA" id="ARBA00022490"/>
    </source>
</evidence>
<dbReference type="GO" id="GO:0097730">
    <property type="term" value="C:non-motile cilium"/>
    <property type="evidence" value="ECO:0007669"/>
    <property type="project" value="TreeGrafter"/>
</dbReference>
<evidence type="ECO:0000313" key="9">
    <source>
        <dbReference type="EMBL" id="NWI95005.1"/>
    </source>
</evidence>
<evidence type="ECO:0000256" key="6">
    <source>
        <dbReference type="ARBA" id="ARBA00023212"/>
    </source>
</evidence>
<keyword evidence="7" id="KW-0966">Cell projection</keyword>
<dbReference type="Pfam" id="PF15311">
    <property type="entry name" value="HYLS1_C"/>
    <property type="match status" value="1"/>
</dbReference>
<evidence type="ECO:0000256" key="5">
    <source>
        <dbReference type="ARBA" id="ARBA00022794"/>
    </source>
</evidence>
<keyword evidence="6" id="KW-0206">Cytoskeleton</keyword>
<sequence length="59" mass="7137">DRHEKLRLAVHKKLREPGLPERAPRRLIPNSYVVPTMKPREALRWRVRQDLAQHLVPRR</sequence>
<evidence type="ECO:0000256" key="2">
    <source>
        <dbReference type="ARBA" id="ARBA00004138"/>
    </source>
</evidence>
<keyword evidence="4" id="KW-0963">Cytoplasm</keyword>
<comment type="caution">
    <text evidence="9">The sequence shown here is derived from an EMBL/GenBank/DDBJ whole genome shotgun (WGS) entry which is preliminary data.</text>
</comment>
<dbReference type="GO" id="GO:0060271">
    <property type="term" value="P:cilium assembly"/>
    <property type="evidence" value="ECO:0007669"/>
    <property type="project" value="TreeGrafter"/>
</dbReference>
<name>A0A851FLF9_PITSO</name>
<proteinExistence type="inferred from homology"/>
<evidence type="ECO:0000259" key="8">
    <source>
        <dbReference type="Pfam" id="PF15311"/>
    </source>
</evidence>
<comment type="subcellular location">
    <subcellularLocation>
        <location evidence="2">Cell projection</location>
        <location evidence="2">Cilium</location>
    </subcellularLocation>
    <subcellularLocation>
        <location evidence="1">Cytoplasm</location>
        <location evidence="1">Cytoskeleton</location>
        <location evidence="1">Microtubule organizing center</location>
        <location evidence="1">Centrosome</location>
        <location evidence="1">Centriole</location>
    </subcellularLocation>
</comment>
<evidence type="ECO:0000256" key="1">
    <source>
        <dbReference type="ARBA" id="ARBA00004114"/>
    </source>
</evidence>
<reference evidence="9" key="1">
    <citation type="submission" date="2019-10" db="EMBL/GenBank/DDBJ databases">
        <title>Bird 10,000 Genomes (B10K) Project - Family phase.</title>
        <authorList>
            <person name="Zhang G."/>
        </authorList>
    </citation>
    <scope>NUCLEOTIDE SEQUENCE</scope>
    <source>
        <strain evidence="9">B10K-DU-002-53</strain>
        <tissue evidence="9">Muscle</tissue>
    </source>
</reference>
<accession>A0A851FLF9</accession>
<feature type="non-terminal residue" evidence="9">
    <location>
        <position position="59"/>
    </location>
</feature>
<keyword evidence="5" id="KW-0970">Cilium biogenesis/degradation</keyword>
<feature type="non-terminal residue" evidence="9">
    <location>
        <position position="1"/>
    </location>
</feature>
<protein>
    <submittedName>
        <fullName evidence="9">HYLS1 protein</fullName>
    </submittedName>
</protein>
<organism evidence="9 10">
    <name type="scientific">Pitta sordida</name>
    <name type="common">Hooded pitta</name>
    <dbReference type="NCBI Taxonomy" id="9163"/>
    <lineage>
        <taxon>Eukaryota</taxon>
        <taxon>Metazoa</taxon>
        <taxon>Chordata</taxon>
        <taxon>Craniata</taxon>
        <taxon>Vertebrata</taxon>
        <taxon>Euteleostomi</taxon>
        <taxon>Archelosauria</taxon>
        <taxon>Archosauria</taxon>
        <taxon>Dinosauria</taxon>
        <taxon>Saurischia</taxon>
        <taxon>Theropoda</taxon>
        <taxon>Coelurosauria</taxon>
        <taxon>Aves</taxon>
        <taxon>Neognathae</taxon>
        <taxon>Neoaves</taxon>
        <taxon>Telluraves</taxon>
        <taxon>Australaves</taxon>
        <taxon>Passeriformes</taxon>
        <taxon>Pittidae</taxon>
        <taxon>Pitta</taxon>
    </lineage>
</organism>
<dbReference type="Proteomes" id="UP000633448">
    <property type="component" value="Unassembled WGS sequence"/>
</dbReference>
<evidence type="ECO:0000256" key="3">
    <source>
        <dbReference type="ARBA" id="ARBA00010091"/>
    </source>
</evidence>
<dbReference type="PANTHER" id="PTHR34174">
    <property type="entry name" value="HYDROLETHALUS SYNDROME PROTEIN 1"/>
    <property type="match status" value="1"/>
</dbReference>